<dbReference type="Gene3D" id="2.30.39.10">
    <property type="entry name" value="Alpha-1-antitrypsin, domain 1"/>
    <property type="match status" value="1"/>
</dbReference>
<dbReference type="SMART" id="SM00093">
    <property type="entry name" value="SERPIN"/>
    <property type="match status" value="1"/>
</dbReference>
<evidence type="ECO:0000313" key="5">
    <source>
        <dbReference type="Proteomes" id="UP001515480"/>
    </source>
</evidence>
<evidence type="ECO:0000313" key="4">
    <source>
        <dbReference type="EMBL" id="KAL1530318.1"/>
    </source>
</evidence>
<comment type="caution">
    <text evidence="4">The sequence shown here is derived from an EMBL/GenBank/DDBJ whole genome shotgun (WGS) entry which is preliminary data.</text>
</comment>
<organism evidence="4 5">
    <name type="scientific">Prymnesium parvum</name>
    <name type="common">Toxic golden alga</name>
    <dbReference type="NCBI Taxonomy" id="97485"/>
    <lineage>
        <taxon>Eukaryota</taxon>
        <taxon>Haptista</taxon>
        <taxon>Haptophyta</taxon>
        <taxon>Prymnesiophyceae</taxon>
        <taxon>Prymnesiales</taxon>
        <taxon>Prymnesiaceae</taxon>
        <taxon>Prymnesium</taxon>
    </lineage>
</organism>
<dbReference type="Gene3D" id="3.30.497.10">
    <property type="entry name" value="Antithrombin, subunit I, domain 2"/>
    <property type="match status" value="1"/>
</dbReference>
<dbReference type="InterPro" id="IPR036186">
    <property type="entry name" value="Serpin_sf"/>
</dbReference>
<dbReference type="InterPro" id="IPR042185">
    <property type="entry name" value="Serpin_sf_2"/>
</dbReference>
<keyword evidence="5" id="KW-1185">Reference proteome</keyword>
<dbReference type="GO" id="GO:0005615">
    <property type="term" value="C:extracellular space"/>
    <property type="evidence" value="ECO:0007669"/>
    <property type="project" value="InterPro"/>
</dbReference>
<sequence>MVDAKMAHFGLRLFALICENANSPVVLISPLSISTALSLAAAGASSGGAAEAELLSALGVSDHAQVAVLNAEIRAGGAEACGVELTIANSVWVKRGVLATYKQLLERTHDARAEELKDSFDELNAWVAAQTKGRIQNLIQPPVVDPLTVAVLVNAVHFRGDWATAFTRGETVEGTFHSPGGELAARFMRRTAAMPVHAQLAALGGAAAVRLDYGKTATFCALLVLPPSPGIESMAEAVAGLERLSIGGVLAQLETKRVSLKLPRFKAVWGVEELIPQLRKLGLAEAFDGHGQFLQMSNSPDVTISNVLHKSEMEVAEEGTTATAATAVVMRERCARAREESLELKFDRPFIMLVVHTPSAMPLFLGRFNRPQLT</sequence>
<gene>
    <name evidence="4" type="ORF">AB1Y20_001227</name>
</gene>
<dbReference type="InterPro" id="IPR023795">
    <property type="entry name" value="Serpin_CS"/>
</dbReference>
<dbReference type="InterPro" id="IPR042178">
    <property type="entry name" value="Serpin_sf_1"/>
</dbReference>
<accession>A0AB34KAM9</accession>
<dbReference type="CDD" id="cd00172">
    <property type="entry name" value="serpin"/>
    <property type="match status" value="1"/>
</dbReference>
<dbReference type="EMBL" id="JBGBPQ010000001">
    <property type="protein sequence ID" value="KAL1530318.1"/>
    <property type="molecule type" value="Genomic_DNA"/>
</dbReference>
<reference evidence="4 5" key="1">
    <citation type="journal article" date="2024" name="Science">
        <title>Giant polyketide synthase enzymes in the biosynthesis of giant marine polyether toxins.</title>
        <authorList>
            <person name="Fallon T.R."/>
            <person name="Shende V.V."/>
            <person name="Wierzbicki I.H."/>
            <person name="Pendleton A.L."/>
            <person name="Watervoot N.F."/>
            <person name="Auber R.P."/>
            <person name="Gonzalez D.J."/>
            <person name="Wisecaver J.H."/>
            <person name="Moore B.S."/>
        </authorList>
    </citation>
    <scope>NUCLEOTIDE SEQUENCE [LARGE SCALE GENOMIC DNA]</scope>
    <source>
        <strain evidence="4 5">12B1</strain>
    </source>
</reference>
<protein>
    <recommendedName>
        <fullName evidence="3">Serpin domain-containing protein</fullName>
    </recommendedName>
</protein>
<dbReference type="Pfam" id="PF00079">
    <property type="entry name" value="Serpin"/>
    <property type="match status" value="1"/>
</dbReference>
<evidence type="ECO:0000256" key="1">
    <source>
        <dbReference type="ARBA" id="ARBA00009500"/>
    </source>
</evidence>
<dbReference type="PANTHER" id="PTHR11461:SF211">
    <property type="entry name" value="GH10112P-RELATED"/>
    <property type="match status" value="1"/>
</dbReference>
<proteinExistence type="inferred from homology"/>
<dbReference type="Proteomes" id="UP001515480">
    <property type="component" value="Unassembled WGS sequence"/>
</dbReference>
<dbReference type="SUPFAM" id="SSF56574">
    <property type="entry name" value="Serpins"/>
    <property type="match status" value="1"/>
</dbReference>
<comment type="similarity">
    <text evidence="1 2">Belongs to the serpin family.</text>
</comment>
<dbReference type="PANTHER" id="PTHR11461">
    <property type="entry name" value="SERINE PROTEASE INHIBITOR, SERPIN"/>
    <property type="match status" value="1"/>
</dbReference>
<feature type="domain" description="Serpin" evidence="3">
    <location>
        <begin position="11"/>
        <end position="371"/>
    </location>
</feature>
<dbReference type="InterPro" id="IPR023796">
    <property type="entry name" value="Serpin_dom"/>
</dbReference>
<dbReference type="AlphaFoldDB" id="A0AB34KAM9"/>
<name>A0AB34KAM9_PRYPA</name>
<dbReference type="PROSITE" id="PS00284">
    <property type="entry name" value="SERPIN"/>
    <property type="match status" value="1"/>
</dbReference>
<dbReference type="InterPro" id="IPR000215">
    <property type="entry name" value="Serpin_fam"/>
</dbReference>
<dbReference type="GO" id="GO:0004867">
    <property type="term" value="F:serine-type endopeptidase inhibitor activity"/>
    <property type="evidence" value="ECO:0007669"/>
    <property type="project" value="InterPro"/>
</dbReference>
<evidence type="ECO:0000259" key="3">
    <source>
        <dbReference type="SMART" id="SM00093"/>
    </source>
</evidence>
<evidence type="ECO:0000256" key="2">
    <source>
        <dbReference type="RuleBase" id="RU000411"/>
    </source>
</evidence>